<name>G7H0V8_9ACTN</name>
<evidence type="ECO:0000313" key="3">
    <source>
        <dbReference type="Proteomes" id="UP000035088"/>
    </source>
</evidence>
<comment type="caution">
    <text evidence="2">The sequence shown here is derived from an EMBL/GenBank/DDBJ whole genome shotgun (WGS) entry which is preliminary data.</text>
</comment>
<organism evidence="2 3">
    <name type="scientific">Gordonia araii NBRC 100433</name>
    <dbReference type="NCBI Taxonomy" id="1073574"/>
    <lineage>
        <taxon>Bacteria</taxon>
        <taxon>Bacillati</taxon>
        <taxon>Actinomycetota</taxon>
        <taxon>Actinomycetes</taxon>
        <taxon>Mycobacteriales</taxon>
        <taxon>Gordoniaceae</taxon>
        <taxon>Gordonia</taxon>
    </lineage>
</organism>
<protein>
    <submittedName>
        <fullName evidence="2">Uncharacterized protein</fullName>
    </submittedName>
</protein>
<keyword evidence="3" id="KW-1185">Reference proteome</keyword>
<proteinExistence type="predicted"/>
<reference evidence="2 3" key="1">
    <citation type="submission" date="2011-11" db="EMBL/GenBank/DDBJ databases">
        <title>Whole genome shotgun sequence of Gordonia araii NBRC 100433.</title>
        <authorList>
            <person name="Yoshida Y."/>
            <person name="Hosoyama A."/>
            <person name="Tsuchikane K."/>
            <person name="Katsumata H."/>
            <person name="Yamazaki S."/>
            <person name="Fujita N."/>
        </authorList>
    </citation>
    <scope>NUCLEOTIDE SEQUENCE [LARGE SCALE GENOMIC DNA]</scope>
    <source>
        <strain evidence="2 3">NBRC 100433</strain>
    </source>
</reference>
<keyword evidence="1" id="KW-0812">Transmembrane</keyword>
<feature type="transmembrane region" description="Helical" evidence="1">
    <location>
        <begin position="70"/>
        <end position="91"/>
    </location>
</feature>
<evidence type="ECO:0000256" key="1">
    <source>
        <dbReference type="SAM" id="Phobius"/>
    </source>
</evidence>
<keyword evidence="1" id="KW-1133">Transmembrane helix</keyword>
<evidence type="ECO:0000313" key="2">
    <source>
        <dbReference type="EMBL" id="GAB09483.1"/>
    </source>
</evidence>
<accession>G7H0V8</accession>
<dbReference type="AlphaFoldDB" id="G7H0V8"/>
<dbReference type="EMBL" id="BAEE01000040">
    <property type="protein sequence ID" value="GAB09483.1"/>
    <property type="molecule type" value="Genomic_DNA"/>
</dbReference>
<keyword evidence="1" id="KW-0472">Membrane</keyword>
<gene>
    <name evidence="2" type="ORF">GOARA_040_00080</name>
</gene>
<sequence length="92" mass="9969">MPSPVTFRAIRDTTAKFEILDMICVTLVTGATSSWSALRLPGSQDEGKWEIMATTQVTDSDAVRVRMWRVLSMLSALVAVVVGLVVITISAV</sequence>
<dbReference type="Proteomes" id="UP000035088">
    <property type="component" value="Unassembled WGS sequence"/>
</dbReference>